<protein>
    <submittedName>
        <fullName evidence="1">Uncharacterized protein</fullName>
    </submittedName>
</protein>
<dbReference type="Proteomes" id="UP000297475">
    <property type="component" value="Unassembled WGS sequence"/>
</dbReference>
<evidence type="ECO:0000313" key="2">
    <source>
        <dbReference type="Proteomes" id="UP000297475"/>
    </source>
</evidence>
<proteinExistence type="predicted"/>
<dbReference type="OrthoDB" id="9907903at2"/>
<accession>A0A4Z0WBB4</accession>
<comment type="caution">
    <text evidence="1">The sequence shown here is derived from an EMBL/GenBank/DDBJ whole genome shotgun (WGS) entry which is preliminary data.</text>
</comment>
<dbReference type="AlphaFoldDB" id="A0A4Z0WBB4"/>
<gene>
    <name evidence="1" type="ORF">E4656_03400</name>
</gene>
<dbReference type="EMBL" id="SRMF01000001">
    <property type="protein sequence ID" value="TGG95482.1"/>
    <property type="molecule type" value="Genomic_DNA"/>
</dbReference>
<organism evidence="1 2">
    <name type="scientific">Natronospirillum operosum</name>
    <dbReference type="NCBI Taxonomy" id="2759953"/>
    <lineage>
        <taxon>Bacteria</taxon>
        <taxon>Pseudomonadati</taxon>
        <taxon>Pseudomonadota</taxon>
        <taxon>Gammaproteobacteria</taxon>
        <taxon>Oceanospirillales</taxon>
        <taxon>Natronospirillaceae</taxon>
        <taxon>Natronospirillum</taxon>
    </lineage>
</organism>
<dbReference type="RefSeq" id="WP_135481187.1">
    <property type="nucleotide sequence ID" value="NZ_SRMF01000001.1"/>
</dbReference>
<reference evidence="1 2" key="1">
    <citation type="submission" date="2019-04" db="EMBL/GenBank/DDBJ databases">
        <title>Natronospirillum operosus gen. nov., sp. nov., a haloalkaliphilic satellite isolated from decaying biomass of laboratory culture of cyanobacterium Geitlerinema sp. and proposal of Natronospirillaceae fam. nov. and Saccharospirillaceae fam. nov.</title>
        <authorList>
            <person name="Kevbrin V."/>
            <person name="Boltyanskaya Y."/>
            <person name="Koziaeva V."/>
            <person name="Grouzdev D.S."/>
            <person name="Park M."/>
            <person name="Cho J."/>
        </authorList>
    </citation>
    <scope>NUCLEOTIDE SEQUENCE [LARGE SCALE GENOMIC DNA]</scope>
    <source>
        <strain evidence="1 2">G-116</strain>
    </source>
</reference>
<sequence>MTKNTYQYGNARAEVEDASGLSGVLCKDVDGDYFFRVYQPDHSYTDYELNHDDLPVTIDQNALASLYKVEGHHVLDHSPEVLGLSKV</sequence>
<keyword evidence="2" id="KW-1185">Reference proteome</keyword>
<name>A0A4Z0WBB4_9GAMM</name>
<evidence type="ECO:0000313" key="1">
    <source>
        <dbReference type="EMBL" id="TGG95482.1"/>
    </source>
</evidence>